<organism evidence="4 5">
    <name type="scientific">Kaistella pullorum</name>
    <dbReference type="NCBI Taxonomy" id="2763074"/>
    <lineage>
        <taxon>Bacteria</taxon>
        <taxon>Pseudomonadati</taxon>
        <taxon>Bacteroidota</taxon>
        <taxon>Flavobacteriia</taxon>
        <taxon>Flavobacteriales</taxon>
        <taxon>Weeksellaceae</taxon>
        <taxon>Chryseobacterium group</taxon>
        <taxon>Kaistella</taxon>
    </lineage>
</organism>
<dbReference type="RefSeq" id="WP_251833453.1">
    <property type="nucleotide sequence ID" value="NZ_JACSPS010000002.1"/>
</dbReference>
<evidence type="ECO:0000313" key="5">
    <source>
        <dbReference type="Proteomes" id="UP000626242"/>
    </source>
</evidence>
<dbReference type="PANTHER" id="PTHR34216:SF3">
    <property type="entry name" value="POLY-BETA-1,6-N-ACETYL-D-GLUCOSAMINE N-DEACETYLASE"/>
    <property type="match status" value="1"/>
</dbReference>
<evidence type="ECO:0000256" key="1">
    <source>
        <dbReference type="ARBA" id="ARBA00004613"/>
    </source>
</evidence>
<dbReference type="PANTHER" id="PTHR34216">
    <property type="match status" value="1"/>
</dbReference>
<reference evidence="4 5" key="1">
    <citation type="submission" date="2020-08" db="EMBL/GenBank/DDBJ databases">
        <title>A Genomic Blueprint of the Chicken Gut Microbiome.</title>
        <authorList>
            <person name="Gilroy R."/>
            <person name="Ravi A."/>
            <person name="Getino M."/>
            <person name="Pursley I."/>
            <person name="Horton D.L."/>
            <person name="Alikhan N.-F."/>
            <person name="Baker D."/>
            <person name="Gharbi K."/>
            <person name="Hall N."/>
            <person name="Watson M."/>
            <person name="Adriaenssens E.M."/>
            <person name="Foster-Nyarko E."/>
            <person name="Jarju S."/>
            <person name="Secka A."/>
            <person name="Antonio M."/>
            <person name="Oren A."/>
            <person name="Chaudhuri R."/>
            <person name="La Ragione R.M."/>
            <person name="Hildebrand F."/>
            <person name="Pallen M.J."/>
        </authorList>
    </citation>
    <scope>NUCLEOTIDE SEQUENCE [LARGE SCALE GENOMIC DNA]</scope>
    <source>
        <strain evidence="4 5">Sa1CVA4</strain>
    </source>
</reference>
<proteinExistence type="predicted"/>
<name>A0ABR8WMF8_9FLAO</name>
<keyword evidence="2" id="KW-0732">Signal</keyword>
<dbReference type="SUPFAM" id="SSF88713">
    <property type="entry name" value="Glycoside hydrolase/deacetylase"/>
    <property type="match status" value="1"/>
</dbReference>
<dbReference type="Proteomes" id="UP000626242">
    <property type="component" value="Unassembled WGS sequence"/>
</dbReference>
<dbReference type="InterPro" id="IPR011330">
    <property type="entry name" value="Glyco_hydro/deAcase_b/a-brl"/>
</dbReference>
<keyword evidence="5" id="KW-1185">Reference proteome</keyword>
<protein>
    <submittedName>
        <fullName evidence="4">Polysaccharide deacetylase family protein</fullName>
    </submittedName>
</protein>
<dbReference type="CDD" id="cd10918">
    <property type="entry name" value="CE4_NodB_like_5s_6s"/>
    <property type="match status" value="1"/>
</dbReference>
<feature type="domain" description="NodB homology" evidence="3">
    <location>
        <begin position="73"/>
        <end position="314"/>
    </location>
</feature>
<dbReference type="PROSITE" id="PS51677">
    <property type="entry name" value="NODB"/>
    <property type="match status" value="1"/>
</dbReference>
<comment type="caution">
    <text evidence="4">The sequence shown here is derived from an EMBL/GenBank/DDBJ whole genome shotgun (WGS) entry which is preliminary data.</text>
</comment>
<accession>A0ABR8WMF8</accession>
<dbReference type="EMBL" id="JACSPS010000002">
    <property type="protein sequence ID" value="MBD8018259.1"/>
    <property type="molecule type" value="Genomic_DNA"/>
</dbReference>
<sequence>MRTLSAPISLDFLIKITGQKLVLPFYHAVSDELKPHFSELTYFRTEKDFIADLEFFTQNFESVPIEIANGFSRHFHLSFDDGMREVYDVVFPLLTELKIHATFFVTTDFIDNKKMFVSHKRSLLLNEIKNSSYNSTKAADYLKINENQIFKNVSELKNETEIDQIANLLGIDFKQYLHDHQPYLSKNQIIELKKAGFTIGNHSETHHNFNTLSFSEQKIEIVSTNRFLKALGADKLFFAFPYGDHGIKNEFFEWLFTEGEIEKSFGVSGLKKDFYEKHQHRILMEQPYTAEEIIKTEYFYYFWKAFLFKNKIRR</sequence>
<evidence type="ECO:0000259" key="3">
    <source>
        <dbReference type="PROSITE" id="PS51677"/>
    </source>
</evidence>
<evidence type="ECO:0000256" key="2">
    <source>
        <dbReference type="ARBA" id="ARBA00022729"/>
    </source>
</evidence>
<dbReference type="Gene3D" id="3.20.20.370">
    <property type="entry name" value="Glycoside hydrolase/deacetylase"/>
    <property type="match status" value="1"/>
</dbReference>
<gene>
    <name evidence="4" type="ORF">H9628_07220</name>
</gene>
<dbReference type="InterPro" id="IPR051398">
    <property type="entry name" value="Polysacch_Deacetylase"/>
</dbReference>
<dbReference type="InterPro" id="IPR002509">
    <property type="entry name" value="NODB_dom"/>
</dbReference>
<evidence type="ECO:0000313" key="4">
    <source>
        <dbReference type="EMBL" id="MBD8018259.1"/>
    </source>
</evidence>
<dbReference type="Pfam" id="PF01522">
    <property type="entry name" value="Polysacc_deac_1"/>
    <property type="match status" value="1"/>
</dbReference>
<comment type="subcellular location">
    <subcellularLocation>
        <location evidence="1">Secreted</location>
    </subcellularLocation>
</comment>